<evidence type="ECO:0000313" key="4">
    <source>
        <dbReference type="EMBL" id="SHI24653.1"/>
    </source>
</evidence>
<dbReference type="Gene3D" id="2.60.40.1120">
    <property type="entry name" value="Carboxypeptidase-like, regulatory domain"/>
    <property type="match status" value="1"/>
</dbReference>
<proteinExistence type="predicted"/>
<dbReference type="InterPro" id="IPR008965">
    <property type="entry name" value="CBM2/CBM3_carb-bd_dom_sf"/>
</dbReference>
<reference evidence="5" key="1">
    <citation type="submission" date="2016-11" db="EMBL/GenBank/DDBJ databases">
        <authorList>
            <person name="Varghese N."/>
            <person name="Submissions S."/>
        </authorList>
    </citation>
    <scope>NUCLEOTIDE SEQUENCE [LARGE SCALE GENOMIC DNA]</scope>
    <source>
        <strain evidence="5">DSM 15449</strain>
    </source>
</reference>
<dbReference type="Pfam" id="PF04122">
    <property type="entry name" value="CW_binding_2"/>
    <property type="match status" value="3"/>
</dbReference>
<dbReference type="InterPro" id="IPR051922">
    <property type="entry name" value="Bact_Sporulation_Assoc"/>
</dbReference>
<feature type="domain" description="Cohesin" evidence="3">
    <location>
        <begin position="38"/>
        <end position="156"/>
    </location>
</feature>
<evidence type="ECO:0000313" key="5">
    <source>
        <dbReference type="Proteomes" id="UP000183954"/>
    </source>
</evidence>
<feature type="region of interest" description="Disordered" evidence="1">
    <location>
        <begin position="164"/>
        <end position="189"/>
    </location>
</feature>
<dbReference type="EMBL" id="FQXJ01000012">
    <property type="protein sequence ID" value="SHI24653.1"/>
    <property type="molecule type" value="Genomic_DNA"/>
</dbReference>
<dbReference type="STRING" id="1121420.SAMN02746098_03373"/>
<dbReference type="GO" id="GO:0030246">
    <property type="term" value="F:carbohydrate binding"/>
    <property type="evidence" value="ECO:0007669"/>
    <property type="project" value="InterPro"/>
</dbReference>
<dbReference type="SUPFAM" id="SSF49384">
    <property type="entry name" value="Carbohydrate-binding domain"/>
    <property type="match status" value="1"/>
</dbReference>
<keyword evidence="5" id="KW-1185">Reference proteome</keyword>
<name>A0A1M5ZL37_9FIRM</name>
<dbReference type="SUPFAM" id="SSF49464">
    <property type="entry name" value="Carboxypeptidase regulatory domain-like"/>
    <property type="match status" value="1"/>
</dbReference>
<evidence type="ECO:0000256" key="2">
    <source>
        <dbReference type="SAM" id="SignalP"/>
    </source>
</evidence>
<dbReference type="OrthoDB" id="9757737at2"/>
<dbReference type="Gene3D" id="3.40.50.12090">
    <property type="match status" value="2"/>
</dbReference>
<gene>
    <name evidence="4" type="ORF">SAMN02746098_03373</name>
</gene>
<dbReference type="RefSeq" id="WP_073030870.1">
    <property type="nucleotide sequence ID" value="NZ_FQXJ01000012.1"/>
</dbReference>
<dbReference type="Proteomes" id="UP000183954">
    <property type="component" value="Unassembled WGS sequence"/>
</dbReference>
<dbReference type="GO" id="GO:0000272">
    <property type="term" value="P:polysaccharide catabolic process"/>
    <property type="evidence" value="ECO:0007669"/>
    <property type="project" value="InterPro"/>
</dbReference>
<dbReference type="PANTHER" id="PTHR30032:SF8">
    <property type="entry name" value="GERMINATION-SPECIFIC N-ACETYLMURAMOYL-L-ALANINE AMIDASE"/>
    <property type="match status" value="1"/>
</dbReference>
<dbReference type="PANTHER" id="PTHR30032">
    <property type="entry name" value="N-ACETYLMURAMOYL-L-ALANINE AMIDASE-RELATED"/>
    <property type="match status" value="1"/>
</dbReference>
<evidence type="ECO:0000256" key="1">
    <source>
        <dbReference type="SAM" id="MobiDB-lite"/>
    </source>
</evidence>
<dbReference type="AlphaFoldDB" id="A0A1M5ZL37"/>
<dbReference type="Gene3D" id="2.60.40.680">
    <property type="match status" value="1"/>
</dbReference>
<organism evidence="4 5">
    <name type="scientific">Desulfosporosinus lacus DSM 15449</name>
    <dbReference type="NCBI Taxonomy" id="1121420"/>
    <lineage>
        <taxon>Bacteria</taxon>
        <taxon>Bacillati</taxon>
        <taxon>Bacillota</taxon>
        <taxon>Clostridia</taxon>
        <taxon>Eubacteriales</taxon>
        <taxon>Desulfitobacteriaceae</taxon>
        <taxon>Desulfosporosinus</taxon>
    </lineage>
</organism>
<dbReference type="CDD" id="cd08547">
    <property type="entry name" value="Type_II_cohesin"/>
    <property type="match status" value="1"/>
</dbReference>
<feature type="chain" id="PRO_5009915476" evidence="2">
    <location>
        <begin position="28"/>
        <end position="734"/>
    </location>
</feature>
<evidence type="ECO:0000259" key="3">
    <source>
        <dbReference type="Pfam" id="PF00963"/>
    </source>
</evidence>
<dbReference type="InterPro" id="IPR008969">
    <property type="entry name" value="CarboxyPept-like_regulatory"/>
</dbReference>
<protein>
    <submittedName>
        <fullName evidence="4">Putative cell wall-binding protein</fullName>
    </submittedName>
</protein>
<keyword evidence="2" id="KW-0732">Signal</keyword>
<dbReference type="InterPro" id="IPR007253">
    <property type="entry name" value="Cell_wall-bd_2"/>
</dbReference>
<sequence>MLKKLTILLLAMILAFSFVLSPDHAYAAANKTNIILTCDKQQYNTGDIVKVAVKSQSEAKIFGIQFNINYDPSALQVKSGMIPQGDYTIWVEQTKETEPGIRKYAMTTTIESLSTINIGEISFQTLKTGTAEISLSNIKAIDDSGSLDDSNIINNNTTYKVSANVNSSSSNHDGGSGGSSTPTPDTPTTVIGEVLDKTGQLVKGVEAKVTVEANGTSTVAVKSDEAILMKQPDGTRAPLSDITKLGFLVEGNTESNTNVVITLLADGNIQVKNLANGTETKIAVTFDLGNGQKITIGTMDIKVRSNGQVSLTSTLIDPYGIITDSATGKVIMGADVTLYYANTERNKAAGKTQDTVVALPIIEGFKPNDNKNPQISDLSGAYGFMVFPTSDYYIVATKEGYDQFRSPTIPVEQDIVKLDFKMNRPKIGLTRLAGLNKVDTALEIAKASYTGPVSNVILATAENFPDALAGSVLAHKHNAPILLVGSTEEDQTKVISYMKDSMDANGTVYILGGTGAISAAMEGKIAASGFSNIKRLGGVDQYETALKIADAVDVLTGTPIVLAYGENYPDALSISSTAAAMQYPILLVQKDGISELVKKKISEIEPIRVYIIGGQAVINSAVEDEVSKLTALDKGAIVRLSGVDRFETSLAVAKYFNLSGQNVCVATGNNYPDALAGSVYGANSNAPIILADVNLSGSIIDYLKTRKSTGASIFGGEAVISKAIERELSQMLAE</sequence>
<dbReference type="Pfam" id="PF00963">
    <property type="entry name" value="Cohesin"/>
    <property type="match status" value="1"/>
</dbReference>
<accession>A0A1M5ZL37</accession>
<dbReference type="InterPro" id="IPR002102">
    <property type="entry name" value="Cohesin_dom"/>
</dbReference>
<feature type="signal peptide" evidence="2">
    <location>
        <begin position="1"/>
        <end position="27"/>
    </location>
</feature>